<comment type="similarity">
    <text evidence="9">Belongs to the QueG family.</text>
</comment>
<keyword evidence="7 9" id="KW-0408">Iron</keyword>
<feature type="binding site" evidence="9">
    <location>
        <position position="174"/>
    </location>
    <ligand>
        <name>cob(II)alamin</name>
        <dbReference type="ChEBI" id="CHEBI:16304"/>
    </ligand>
</feature>
<feature type="binding site" evidence="9">
    <location>
        <position position="59"/>
    </location>
    <ligand>
        <name>cob(II)alamin</name>
        <dbReference type="ChEBI" id="CHEBI:16304"/>
    </ligand>
</feature>
<dbReference type="PROSITE" id="PS00198">
    <property type="entry name" value="4FE4S_FER_1"/>
    <property type="match status" value="1"/>
</dbReference>
<name>A0A2S8S8N4_9RHOB</name>
<feature type="binding site" evidence="9">
    <location>
        <position position="203"/>
    </location>
    <ligand>
        <name>[4Fe-4S] cluster</name>
        <dbReference type="ChEBI" id="CHEBI:49883"/>
        <label>2</label>
    </ligand>
</feature>
<comment type="function">
    <text evidence="9">Catalyzes the conversion of epoxyqueuosine (oQ) to queuosine (Q), which is a hypermodified base found in the wobble positions of tRNA(Asp), tRNA(Asn), tRNA(His) and tRNA(Tyr).</text>
</comment>
<dbReference type="HAMAP" id="MF_00916">
    <property type="entry name" value="QueG"/>
    <property type="match status" value="1"/>
</dbReference>
<feature type="domain" description="4Fe-4S ferredoxin-type" evidence="10">
    <location>
        <begin position="181"/>
        <end position="213"/>
    </location>
</feature>
<feature type="binding site" evidence="9">
    <location>
        <position position="253"/>
    </location>
    <ligand>
        <name>[4Fe-4S] cluster</name>
        <dbReference type="ChEBI" id="CHEBI:49883"/>
        <label>1</label>
    </ligand>
</feature>
<evidence type="ECO:0000256" key="2">
    <source>
        <dbReference type="ARBA" id="ARBA00022490"/>
    </source>
</evidence>
<dbReference type="Proteomes" id="UP000238338">
    <property type="component" value="Unassembled WGS sequence"/>
</dbReference>
<dbReference type="InterPro" id="IPR013542">
    <property type="entry name" value="QueG_DUF1730"/>
</dbReference>
<evidence type="ECO:0000256" key="5">
    <source>
        <dbReference type="ARBA" id="ARBA00022785"/>
    </source>
</evidence>
<evidence type="ECO:0000256" key="8">
    <source>
        <dbReference type="ARBA" id="ARBA00023014"/>
    </source>
</evidence>
<feature type="binding site" evidence="9">
    <location>
        <position position="219"/>
    </location>
    <ligand>
        <name>[4Fe-4S] cluster</name>
        <dbReference type="ChEBI" id="CHEBI:49883"/>
        <label>2</label>
    </ligand>
</feature>
<feature type="binding site" evidence="9">
    <location>
        <position position="139"/>
    </location>
    <ligand>
        <name>cob(II)alamin</name>
        <dbReference type="ChEBI" id="CHEBI:16304"/>
    </ligand>
</feature>
<dbReference type="Pfam" id="PF13484">
    <property type="entry name" value="Fer4_16"/>
    <property type="match status" value="1"/>
</dbReference>
<dbReference type="GO" id="GO:0005737">
    <property type="term" value="C:cytoplasm"/>
    <property type="evidence" value="ECO:0007669"/>
    <property type="project" value="UniProtKB-SubCell"/>
</dbReference>
<comment type="subunit">
    <text evidence="9">Monomer.</text>
</comment>
<feature type="binding site" evidence="9">
    <location>
        <position position="221"/>
    </location>
    <ligand>
        <name>cob(II)alamin</name>
        <dbReference type="ChEBI" id="CHEBI:16304"/>
    </ligand>
</feature>
<dbReference type="PANTHER" id="PTHR30002:SF4">
    <property type="entry name" value="EPOXYQUEUOSINE REDUCTASE"/>
    <property type="match status" value="1"/>
</dbReference>
<feature type="binding site" evidence="9">
    <location>
        <position position="246"/>
    </location>
    <ligand>
        <name>[4Fe-4S] cluster</name>
        <dbReference type="ChEBI" id="CHEBI:49883"/>
        <label>2</label>
    </ligand>
</feature>
<feature type="binding site" evidence="9">
    <location>
        <position position="199"/>
    </location>
    <ligand>
        <name>[4Fe-4S] cluster</name>
        <dbReference type="ChEBI" id="CHEBI:49883"/>
        <label>1</label>
    </ligand>
</feature>
<comment type="pathway">
    <text evidence="9">tRNA modification; tRNA-queuosine biosynthesis.</text>
</comment>
<keyword evidence="9" id="KW-0846">Cobalamin</keyword>
<reference evidence="11 12" key="1">
    <citation type="submission" date="2018-02" db="EMBL/GenBank/DDBJ databases">
        <title>Genomic Encyclopedia of Archaeal and Bacterial Type Strains, Phase II (KMG-II): from individual species to whole genera.</title>
        <authorList>
            <person name="Goeker M."/>
        </authorList>
    </citation>
    <scope>NUCLEOTIDE SEQUENCE [LARGE SCALE GENOMIC DNA]</scope>
    <source>
        <strain evidence="11 12">DSM 18921</strain>
    </source>
</reference>
<feature type="binding site" evidence="9">
    <location>
        <position position="196"/>
    </location>
    <ligand>
        <name>[4Fe-4S] cluster</name>
        <dbReference type="ChEBI" id="CHEBI:49883"/>
        <label>1</label>
    </ligand>
</feature>
<accession>A0A2S8S8N4</accession>
<dbReference type="GO" id="GO:0046872">
    <property type="term" value="F:metal ion binding"/>
    <property type="evidence" value="ECO:0007669"/>
    <property type="project" value="UniProtKB-KW"/>
</dbReference>
<keyword evidence="5 9" id="KW-0671">Queuosine biosynthesis</keyword>
<comment type="subcellular location">
    <subcellularLocation>
        <location evidence="9">Cytoplasm</location>
    </subcellularLocation>
</comment>
<feature type="binding site" evidence="9">
    <location>
        <position position="193"/>
    </location>
    <ligand>
        <name>[4Fe-4S] cluster</name>
        <dbReference type="ChEBI" id="CHEBI:49883"/>
        <label>1</label>
    </ligand>
</feature>
<comment type="cofactor">
    <cofactor evidence="9">
        <name>[4Fe-4S] cluster</name>
        <dbReference type="ChEBI" id="CHEBI:49883"/>
    </cofactor>
    <text evidence="9">Binds 2 [4Fe-4S] clusters per monomer.</text>
</comment>
<comment type="catalytic activity">
    <reaction evidence="9">
        <text>epoxyqueuosine(34) in tRNA + AH2 = queuosine(34) in tRNA + A + H2O</text>
        <dbReference type="Rhea" id="RHEA:32159"/>
        <dbReference type="Rhea" id="RHEA-COMP:18571"/>
        <dbReference type="Rhea" id="RHEA-COMP:18582"/>
        <dbReference type="ChEBI" id="CHEBI:13193"/>
        <dbReference type="ChEBI" id="CHEBI:15377"/>
        <dbReference type="ChEBI" id="CHEBI:17499"/>
        <dbReference type="ChEBI" id="CHEBI:194431"/>
        <dbReference type="ChEBI" id="CHEBI:194443"/>
        <dbReference type="EC" id="1.17.99.6"/>
    </reaction>
</comment>
<comment type="cofactor">
    <cofactor evidence="9">
        <name>cob(II)alamin</name>
        <dbReference type="ChEBI" id="CHEBI:16304"/>
    </cofactor>
</comment>
<keyword evidence="9" id="KW-0170">Cobalt</keyword>
<sequence>MDAAGLKHRLVAKAVEEGFAAARICRPDAIPEAAGRLATFVDQGRHGQMGWMAERMGWRGDPAALWPEARSVVMLAEVYTPEGDPLAVLDRPDRAAVSCYAQGRDYHDLVKKRLKRVGRWLIEAAEKGSVPAEIKVFVDTAPVMEKPLAQAAGLGWQGKHTNLVSRELGSWFFLGAIFTTLDLPVDGAEVDHCGSCRACLDICPTGAFPAPYQLDARRCISYLTIEHKGPVDEALRGALGNRIYGCDDCLAVCPWNKFAVAAREAGYAARVGAPPLAELATLDDAAFRARFSGSPVKRIGRDRFVRNVLYAIGNSGEEALSPLVESLLADADPAVADAAQWALRRLKSAR</sequence>
<feature type="binding site" evidence="9">
    <location>
        <begin position="246"/>
        <end position="247"/>
    </location>
    <ligand>
        <name>cob(II)alamin</name>
        <dbReference type="ChEBI" id="CHEBI:16304"/>
    </ligand>
</feature>
<proteinExistence type="inferred from homology"/>
<evidence type="ECO:0000259" key="10">
    <source>
        <dbReference type="PROSITE" id="PS51379"/>
    </source>
</evidence>
<keyword evidence="2 9" id="KW-0963">Cytoplasm</keyword>
<feature type="binding site" evidence="9">
    <location>
        <position position="249"/>
    </location>
    <ligand>
        <name>[4Fe-4S] cluster</name>
        <dbReference type="ChEBI" id="CHEBI:49883"/>
        <label>2</label>
    </ligand>
</feature>
<dbReference type="RefSeq" id="WP_105514655.1">
    <property type="nucleotide sequence ID" value="NZ_PVEP01000003.1"/>
</dbReference>
<keyword evidence="1 9" id="KW-0004">4Fe-4S</keyword>
<dbReference type="EC" id="1.17.99.6" evidence="9"/>
<dbReference type="InterPro" id="IPR004453">
    <property type="entry name" value="QueG"/>
</dbReference>
<feature type="active site" description="Proton donor" evidence="9">
    <location>
        <position position="139"/>
    </location>
</feature>
<evidence type="ECO:0000256" key="6">
    <source>
        <dbReference type="ARBA" id="ARBA00023002"/>
    </source>
</evidence>
<evidence type="ECO:0000256" key="9">
    <source>
        <dbReference type="HAMAP-Rule" id="MF_00916"/>
    </source>
</evidence>
<feature type="binding site" evidence="9">
    <location>
        <position position="228"/>
    </location>
    <ligand>
        <name>tRNA</name>
        <dbReference type="ChEBI" id="CHEBI:17843"/>
    </ligand>
</feature>
<dbReference type="EMBL" id="PVEP01000003">
    <property type="protein sequence ID" value="PQV57185.1"/>
    <property type="molecule type" value="Genomic_DNA"/>
</dbReference>
<dbReference type="GO" id="GO:0031419">
    <property type="term" value="F:cobalamin binding"/>
    <property type="evidence" value="ECO:0007669"/>
    <property type="project" value="UniProtKB-KW"/>
</dbReference>
<keyword evidence="4 9" id="KW-0479">Metal-binding</keyword>
<gene>
    <name evidence="9" type="primary">queG</name>
    <name evidence="11" type="ORF">LX70_02046</name>
</gene>
<keyword evidence="12" id="KW-1185">Reference proteome</keyword>
<evidence type="ECO:0000256" key="3">
    <source>
        <dbReference type="ARBA" id="ARBA00022694"/>
    </source>
</evidence>
<comment type="caution">
    <text evidence="9">Lacks conserved residue(s) required for the propagation of feature annotation.</text>
</comment>
<keyword evidence="3 9" id="KW-0819">tRNA processing</keyword>
<dbReference type="InterPro" id="IPR017900">
    <property type="entry name" value="4Fe4S_Fe_S_CS"/>
</dbReference>
<dbReference type="GO" id="GO:0052693">
    <property type="term" value="F:epoxyqueuosine reductase activity"/>
    <property type="evidence" value="ECO:0007669"/>
    <property type="project" value="UniProtKB-UniRule"/>
</dbReference>
<dbReference type="GO" id="GO:0008616">
    <property type="term" value="P:tRNA queuosine(34) biosynthetic process"/>
    <property type="evidence" value="ECO:0007669"/>
    <property type="project" value="UniProtKB-UniRule"/>
</dbReference>
<evidence type="ECO:0000256" key="1">
    <source>
        <dbReference type="ARBA" id="ARBA00022485"/>
    </source>
</evidence>
<dbReference type="GO" id="GO:0051539">
    <property type="term" value="F:4 iron, 4 sulfur cluster binding"/>
    <property type="evidence" value="ECO:0007669"/>
    <property type="project" value="UniProtKB-KW"/>
</dbReference>
<keyword evidence="6 9" id="KW-0560">Oxidoreductase</keyword>
<dbReference type="SUPFAM" id="SSF46548">
    <property type="entry name" value="alpha-helical ferredoxin"/>
    <property type="match status" value="1"/>
</dbReference>
<protein>
    <recommendedName>
        <fullName evidence="9">Epoxyqueuosine reductase</fullName>
        <ecNumber evidence="9">1.17.99.6</ecNumber>
    </recommendedName>
    <alternativeName>
        <fullName evidence="9">Queuosine biosynthesis protein QueG</fullName>
    </alternativeName>
</protein>
<evidence type="ECO:0000256" key="4">
    <source>
        <dbReference type="ARBA" id="ARBA00022723"/>
    </source>
</evidence>
<dbReference type="NCBIfam" id="TIGR00276">
    <property type="entry name" value="tRNA epoxyqueuosine(34) reductase QueG"/>
    <property type="match status" value="1"/>
</dbReference>
<dbReference type="Gene3D" id="3.30.70.20">
    <property type="match status" value="1"/>
</dbReference>
<dbReference type="PANTHER" id="PTHR30002">
    <property type="entry name" value="EPOXYQUEUOSINE REDUCTASE"/>
    <property type="match status" value="1"/>
</dbReference>
<dbReference type="InterPro" id="IPR017896">
    <property type="entry name" value="4Fe4S_Fe-S-bd"/>
</dbReference>
<organism evidence="11 12">
    <name type="scientific">Albidovulum denitrificans</name>
    <dbReference type="NCBI Taxonomy" id="404881"/>
    <lineage>
        <taxon>Bacteria</taxon>
        <taxon>Pseudomonadati</taxon>
        <taxon>Pseudomonadota</taxon>
        <taxon>Alphaproteobacteria</taxon>
        <taxon>Rhodobacterales</taxon>
        <taxon>Paracoccaceae</taxon>
        <taxon>Albidovulum</taxon>
    </lineage>
</organism>
<dbReference type="AlphaFoldDB" id="A0A2S8S8N4"/>
<evidence type="ECO:0000313" key="12">
    <source>
        <dbReference type="Proteomes" id="UP000238338"/>
    </source>
</evidence>
<evidence type="ECO:0000313" key="11">
    <source>
        <dbReference type="EMBL" id="PQV57185.1"/>
    </source>
</evidence>
<dbReference type="PROSITE" id="PS51379">
    <property type="entry name" value="4FE4S_FER_2"/>
    <property type="match status" value="1"/>
</dbReference>
<keyword evidence="8 9" id="KW-0411">Iron-sulfur</keyword>
<dbReference type="Pfam" id="PF08331">
    <property type="entry name" value="QueG_DUF1730"/>
    <property type="match status" value="1"/>
</dbReference>
<comment type="caution">
    <text evidence="11">The sequence shown here is derived from an EMBL/GenBank/DDBJ whole genome shotgun (WGS) entry which is preliminary data.</text>
</comment>
<feature type="binding site" evidence="9">
    <location>
        <position position="163"/>
    </location>
    <ligand>
        <name>cob(II)alamin</name>
        <dbReference type="ChEBI" id="CHEBI:16304"/>
    </ligand>
</feature>
<evidence type="ECO:0000256" key="7">
    <source>
        <dbReference type="ARBA" id="ARBA00023004"/>
    </source>
</evidence>
<dbReference type="UniPathway" id="UPA00392"/>
<dbReference type="OrthoDB" id="9784571at2"/>